<keyword evidence="4" id="KW-1185">Reference proteome</keyword>
<evidence type="ECO:0000313" key="4">
    <source>
        <dbReference type="Proteomes" id="UP001595798"/>
    </source>
</evidence>
<feature type="region of interest" description="Disordered" evidence="1">
    <location>
        <begin position="1"/>
        <end position="23"/>
    </location>
</feature>
<evidence type="ECO:0000256" key="1">
    <source>
        <dbReference type="SAM" id="MobiDB-lite"/>
    </source>
</evidence>
<dbReference type="InterPro" id="IPR024185">
    <property type="entry name" value="FTHF_cligase-like_sf"/>
</dbReference>
<reference evidence="4" key="1">
    <citation type="journal article" date="2019" name="Int. J. Syst. Evol. Microbiol.">
        <title>The Global Catalogue of Microorganisms (GCM) 10K type strain sequencing project: providing services to taxonomists for standard genome sequencing and annotation.</title>
        <authorList>
            <consortium name="The Broad Institute Genomics Platform"/>
            <consortium name="The Broad Institute Genome Sequencing Center for Infectious Disease"/>
            <person name="Wu L."/>
            <person name="Ma J."/>
        </authorList>
    </citation>
    <scope>NUCLEOTIDE SEQUENCE [LARGE SCALE GENOMIC DNA]</scope>
    <source>
        <strain evidence="4">CECT 7297</strain>
    </source>
</reference>
<dbReference type="Proteomes" id="UP001595798">
    <property type="component" value="Unassembled WGS sequence"/>
</dbReference>
<dbReference type="Gene3D" id="3.40.50.10420">
    <property type="entry name" value="NagB/RpiA/CoA transferase-like"/>
    <property type="match status" value="1"/>
</dbReference>
<comment type="caution">
    <text evidence="3">The sequence shown here is derived from an EMBL/GenBank/DDBJ whole genome shotgun (WGS) entry which is preliminary data.</text>
</comment>
<dbReference type="SUPFAM" id="SSF100950">
    <property type="entry name" value="NagB/RpiA/CoA transferase-like"/>
    <property type="match status" value="1"/>
</dbReference>
<dbReference type="InterPro" id="IPR037171">
    <property type="entry name" value="NagB/RpiA_transferase-like"/>
</dbReference>
<feature type="domain" description="LUD" evidence="2">
    <location>
        <begin position="41"/>
        <end position="214"/>
    </location>
</feature>
<gene>
    <name evidence="3" type="ORF">ACFOZ5_14990</name>
</gene>
<name>A0ABV8QLQ1_9GAMM</name>
<accession>A0ABV8QLQ1</accession>
<dbReference type="EMBL" id="JBHSDI010000055">
    <property type="protein sequence ID" value="MFC4260323.1"/>
    <property type="molecule type" value="Genomic_DNA"/>
</dbReference>
<dbReference type="PANTHER" id="PTHR43682:SF1">
    <property type="entry name" value="LACTATE UTILIZATION PROTEIN C"/>
    <property type="match status" value="1"/>
</dbReference>
<evidence type="ECO:0000313" key="3">
    <source>
        <dbReference type="EMBL" id="MFC4260323.1"/>
    </source>
</evidence>
<proteinExistence type="predicted"/>
<organism evidence="3 4">
    <name type="scientific">Marinobacter lacisalsi</name>
    <dbReference type="NCBI Taxonomy" id="475979"/>
    <lineage>
        <taxon>Bacteria</taxon>
        <taxon>Pseudomonadati</taxon>
        <taxon>Pseudomonadota</taxon>
        <taxon>Gammaproteobacteria</taxon>
        <taxon>Pseudomonadales</taxon>
        <taxon>Marinobacteraceae</taxon>
        <taxon>Marinobacter</taxon>
    </lineage>
</organism>
<dbReference type="PANTHER" id="PTHR43682">
    <property type="entry name" value="LACTATE UTILIZATION PROTEIN C"/>
    <property type="match status" value="1"/>
</dbReference>
<evidence type="ECO:0000259" key="2">
    <source>
        <dbReference type="Pfam" id="PF02589"/>
    </source>
</evidence>
<feature type="compositionally biased region" description="Basic and acidic residues" evidence="1">
    <location>
        <begin position="14"/>
        <end position="23"/>
    </location>
</feature>
<protein>
    <submittedName>
        <fullName evidence="3">Lactate utilization protein C</fullName>
    </submittedName>
</protein>
<sequence length="216" mass="23941">MSARDQILQRLRNRTGDRLPTPERDFTAMARPEWSTEDKLARFRSAMAPVHGEIHDCRGDNWVTVLAGLLADRQVARMLVGSGAEPLTTLRSSKQELPDILVYDEPVESWQEHLFHNVDAGLTTTRGGIAETGSLILWPTAEEPRLTSLVPPIHVALLKASELFGTLREAMAVQHWHQGMPTNALLVSSPSKTADIEQTLAYGVHGPRELIVLVTE</sequence>
<dbReference type="InterPro" id="IPR003741">
    <property type="entry name" value="LUD_dom"/>
</dbReference>
<dbReference type="Pfam" id="PF02589">
    <property type="entry name" value="LUD_dom"/>
    <property type="match status" value="1"/>
</dbReference>
<dbReference type="RefSeq" id="WP_379888734.1">
    <property type="nucleotide sequence ID" value="NZ_JBHSDI010000055.1"/>
</dbReference>